<evidence type="ECO:0000313" key="3">
    <source>
        <dbReference type="Proteomes" id="UP001148482"/>
    </source>
</evidence>
<dbReference type="Gene3D" id="3.40.50.1460">
    <property type="match status" value="1"/>
</dbReference>
<dbReference type="Pfam" id="PF00656">
    <property type="entry name" value="Peptidase_C14"/>
    <property type="match status" value="1"/>
</dbReference>
<sequence length="493" mass="56717">MKNYLGLIIAVEEYNDSKKISKVKFANNDAKQFRESLINLGCEKSNLELLDGTKTTKTTIENKIKKLSRTAKSYDTIVLYYAGHGFFVDGVNKISCVDTELDSLETSTISITSIISELEKSDSTRIIVFLDCCHSGIEFSEVERSPISDFSTDDLKYIYRDAEHLIVFASCKSDEKSQADMEHNHGVWSYYLIQALQGNAKDVYTENLLFSDQLQKYLKHHTAKRVKFITPEKKNQTPVKFGKETDEKFIVADLTKLFETRKIETRAKGFKFKEAVFSYSEEDYVRKLPGFKDGNKAPKKIDDYHENWIQKIARELIREELDEVTVLLRKILKLKLKDFQETIIEDGYGQLSTVYFDYIIGVTQSQTSAEEYVLTRSIENFKYSDTIVSDKFNEVFEKEFNMLTLRMEKDIDIEELINHIEGIDNPDLIDVDYSTSDLSKCTVEISGFEGSIHFEIDEIQIVVNKNTSPKTLVESFQNVYKELGSTGCLKLTE</sequence>
<dbReference type="GO" id="GO:0006508">
    <property type="term" value="P:proteolysis"/>
    <property type="evidence" value="ECO:0007669"/>
    <property type="project" value="InterPro"/>
</dbReference>
<organism evidence="2 3">
    <name type="scientific">Salinimicrobium profundisediminis</name>
    <dbReference type="NCBI Taxonomy" id="2994553"/>
    <lineage>
        <taxon>Bacteria</taxon>
        <taxon>Pseudomonadati</taxon>
        <taxon>Bacteroidota</taxon>
        <taxon>Flavobacteriia</taxon>
        <taxon>Flavobacteriales</taxon>
        <taxon>Flavobacteriaceae</taxon>
        <taxon>Salinimicrobium</taxon>
    </lineage>
</organism>
<evidence type="ECO:0000313" key="2">
    <source>
        <dbReference type="EMBL" id="MCX2838276.1"/>
    </source>
</evidence>
<dbReference type="InterPro" id="IPR011600">
    <property type="entry name" value="Pept_C14_caspase"/>
</dbReference>
<dbReference type="SUPFAM" id="SSF52129">
    <property type="entry name" value="Caspase-like"/>
    <property type="match status" value="1"/>
</dbReference>
<dbReference type="InterPro" id="IPR029030">
    <property type="entry name" value="Caspase-like_dom_sf"/>
</dbReference>
<feature type="domain" description="Peptidase C14 caspase" evidence="1">
    <location>
        <begin position="7"/>
        <end position="239"/>
    </location>
</feature>
<reference evidence="2" key="1">
    <citation type="submission" date="2022-11" db="EMBL/GenBank/DDBJ databases">
        <title>Salinimicrobium profundisediminis sp. nov., isolated from deep-sea sediment of the Mariana Trench.</title>
        <authorList>
            <person name="Fu H."/>
        </authorList>
    </citation>
    <scope>NUCLEOTIDE SEQUENCE</scope>
    <source>
        <strain evidence="2">MT39</strain>
    </source>
</reference>
<name>A0A9X3CWU1_9FLAO</name>
<evidence type="ECO:0000259" key="1">
    <source>
        <dbReference type="Pfam" id="PF00656"/>
    </source>
</evidence>
<proteinExistence type="predicted"/>
<dbReference type="AlphaFoldDB" id="A0A9X3CWU1"/>
<protein>
    <submittedName>
        <fullName evidence="2">Caspase family protein</fullName>
    </submittedName>
</protein>
<gene>
    <name evidence="2" type="ORF">OQ279_08930</name>
</gene>
<dbReference type="PANTHER" id="PTHR48104:SF30">
    <property type="entry name" value="METACASPASE-1"/>
    <property type="match status" value="1"/>
</dbReference>
<dbReference type="InterPro" id="IPR050452">
    <property type="entry name" value="Metacaspase"/>
</dbReference>
<comment type="caution">
    <text evidence="2">The sequence shown here is derived from an EMBL/GenBank/DDBJ whole genome shotgun (WGS) entry which is preliminary data.</text>
</comment>
<keyword evidence="3" id="KW-1185">Reference proteome</keyword>
<dbReference type="GO" id="GO:0004197">
    <property type="term" value="F:cysteine-type endopeptidase activity"/>
    <property type="evidence" value="ECO:0007669"/>
    <property type="project" value="InterPro"/>
</dbReference>
<dbReference type="GO" id="GO:0005737">
    <property type="term" value="C:cytoplasm"/>
    <property type="evidence" value="ECO:0007669"/>
    <property type="project" value="TreeGrafter"/>
</dbReference>
<dbReference type="Proteomes" id="UP001148482">
    <property type="component" value="Unassembled WGS sequence"/>
</dbReference>
<accession>A0A9X3CWU1</accession>
<dbReference type="RefSeq" id="WP_266069544.1">
    <property type="nucleotide sequence ID" value="NZ_JAPJDA010000012.1"/>
</dbReference>
<dbReference type="EMBL" id="JAPJDA010000012">
    <property type="protein sequence ID" value="MCX2838276.1"/>
    <property type="molecule type" value="Genomic_DNA"/>
</dbReference>
<dbReference type="PANTHER" id="PTHR48104">
    <property type="entry name" value="METACASPASE-4"/>
    <property type="match status" value="1"/>
</dbReference>